<feature type="transmembrane region" description="Helical" evidence="1">
    <location>
        <begin position="35"/>
        <end position="56"/>
    </location>
</feature>
<dbReference type="EMBL" id="JAGETZ010000008">
    <property type="protein sequence ID" value="MBO2010871.1"/>
    <property type="molecule type" value="Genomic_DNA"/>
</dbReference>
<accession>A0ABS3QI01</accession>
<dbReference type="RefSeq" id="WP_208176526.1">
    <property type="nucleotide sequence ID" value="NZ_JAGETZ010000008.1"/>
</dbReference>
<evidence type="ECO:0000256" key="1">
    <source>
        <dbReference type="SAM" id="Phobius"/>
    </source>
</evidence>
<protein>
    <submittedName>
        <fullName evidence="2">Uncharacterized protein</fullName>
    </submittedName>
</protein>
<evidence type="ECO:0000313" key="3">
    <source>
        <dbReference type="Proteomes" id="UP000664369"/>
    </source>
</evidence>
<name>A0ABS3QI01_9BACT</name>
<keyword evidence="1" id="KW-0472">Membrane</keyword>
<sequence length="142" mass="15641">MSTFTRRFLVLWLALLAALLLSQYAVPNLSYGLLLAMAVGCPVVAGLLLWWVGLGLRQAWHRARALRQAARWKRLGRRRTNGRMPTNLKSLAKYTVREATGAAFCAGAIIGVGLSGHAERRSRCTIIVHKFLVACEHAKATS</sequence>
<keyword evidence="3" id="KW-1185">Reference proteome</keyword>
<proteinExistence type="predicted"/>
<keyword evidence="1" id="KW-1133">Transmembrane helix</keyword>
<organism evidence="2 3">
    <name type="scientific">Hymenobacter negativus</name>
    <dbReference type="NCBI Taxonomy" id="2795026"/>
    <lineage>
        <taxon>Bacteria</taxon>
        <taxon>Pseudomonadati</taxon>
        <taxon>Bacteroidota</taxon>
        <taxon>Cytophagia</taxon>
        <taxon>Cytophagales</taxon>
        <taxon>Hymenobacteraceae</taxon>
        <taxon>Hymenobacter</taxon>
    </lineage>
</organism>
<gene>
    <name evidence="2" type="ORF">J4E00_17560</name>
</gene>
<comment type="caution">
    <text evidence="2">The sequence shown here is derived from an EMBL/GenBank/DDBJ whole genome shotgun (WGS) entry which is preliminary data.</text>
</comment>
<keyword evidence="1" id="KW-0812">Transmembrane</keyword>
<dbReference type="Proteomes" id="UP000664369">
    <property type="component" value="Unassembled WGS sequence"/>
</dbReference>
<reference evidence="2 3" key="1">
    <citation type="submission" date="2021-03" db="EMBL/GenBank/DDBJ databases">
        <authorList>
            <person name="Kim M.K."/>
        </authorList>
    </citation>
    <scope>NUCLEOTIDE SEQUENCE [LARGE SCALE GENOMIC DNA]</scope>
    <source>
        <strain evidence="2 3">BT442</strain>
    </source>
</reference>
<evidence type="ECO:0000313" key="2">
    <source>
        <dbReference type="EMBL" id="MBO2010871.1"/>
    </source>
</evidence>